<dbReference type="AlphaFoldDB" id="A0A451BK86"/>
<name>A0A451BK86_9GAMM</name>
<proteinExistence type="predicted"/>
<organism evidence="1">
    <name type="scientific">Candidatus Kentrum sp. SD</name>
    <dbReference type="NCBI Taxonomy" id="2126332"/>
    <lineage>
        <taxon>Bacteria</taxon>
        <taxon>Pseudomonadati</taxon>
        <taxon>Pseudomonadota</taxon>
        <taxon>Gammaproteobacteria</taxon>
        <taxon>Candidatus Kentrum</taxon>
    </lineage>
</organism>
<gene>
    <name evidence="1" type="ORF">BECKSD772D_GA0070982_102225</name>
</gene>
<reference evidence="1" key="1">
    <citation type="submission" date="2019-02" db="EMBL/GenBank/DDBJ databases">
        <authorList>
            <person name="Gruber-Vodicka R. H."/>
            <person name="Seah K. B. B."/>
        </authorList>
    </citation>
    <scope>NUCLEOTIDE SEQUENCE</scope>
    <source>
        <strain evidence="1">BECK_S127</strain>
    </source>
</reference>
<protein>
    <submittedName>
        <fullName evidence="1">Uncharacterized protein</fullName>
    </submittedName>
</protein>
<dbReference type="EMBL" id="CAADHB010000022">
    <property type="protein sequence ID" value="VFK78704.1"/>
    <property type="molecule type" value="Genomic_DNA"/>
</dbReference>
<evidence type="ECO:0000313" key="1">
    <source>
        <dbReference type="EMBL" id="VFK78704.1"/>
    </source>
</evidence>
<sequence length="63" mass="7138">MYRKALLKATWYQADQSGLFADGDTGGFGSNADCVRRGNEFQFAPITHRVDDTLRDVWIQRGN</sequence>
<accession>A0A451BK86</accession>